<keyword evidence="8" id="KW-0539">Nucleus</keyword>
<evidence type="ECO:0000256" key="1">
    <source>
        <dbReference type="ARBA" id="ARBA00004567"/>
    </source>
</evidence>
<dbReference type="GO" id="GO:0015031">
    <property type="term" value="P:protein transport"/>
    <property type="evidence" value="ECO:0007669"/>
    <property type="project" value="UniProtKB-KW"/>
</dbReference>
<dbReference type="GO" id="GO:0016973">
    <property type="term" value="P:poly(A)+ mRNA export from nucleus"/>
    <property type="evidence" value="ECO:0007669"/>
    <property type="project" value="InterPro"/>
</dbReference>
<dbReference type="EMBL" id="MU005991">
    <property type="protein sequence ID" value="KAF2859538.1"/>
    <property type="molecule type" value="Genomic_DNA"/>
</dbReference>
<proteinExistence type="inferred from homology"/>
<dbReference type="GO" id="GO:0000822">
    <property type="term" value="F:inositol hexakisphosphate binding"/>
    <property type="evidence" value="ECO:0007669"/>
    <property type="project" value="TreeGrafter"/>
</dbReference>
<feature type="compositionally biased region" description="Low complexity" evidence="11">
    <location>
        <begin position="7"/>
        <end position="29"/>
    </location>
</feature>
<evidence type="ECO:0000256" key="5">
    <source>
        <dbReference type="ARBA" id="ARBA00022927"/>
    </source>
</evidence>
<dbReference type="AlphaFoldDB" id="A0A6A7BYD7"/>
<evidence type="ECO:0000256" key="4">
    <source>
        <dbReference type="ARBA" id="ARBA00022816"/>
    </source>
</evidence>
<dbReference type="GO" id="GO:0044614">
    <property type="term" value="C:nuclear pore cytoplasmic filaments"/>
    <property type="evidence" value="ECO:0007669"/>
    <property type="project" value="TreeGrafter"/>
</dbReference>
<dbReference type="Proteomes" id="UP000799421">
    <property type="component" value="Unassembled WGS sequence"/>
</dbReference>
<dbReference type="GO" id="GO:0031369">
    <property type="term" value="F:translation initiation factor binding"/>
    <property type="evidence" value="ECO:0007669"/>
    <property type="project" value="TreeGrafter"/>
</dbReference>
<dbReference type="GO" id="GO:0005737">
    <property type="term" value="C:cytoplasm"/>
    <property type="evidence" value="ECO:0007669"/>
    <property type="project" value="TreeGrafter"/>
</dbReference>
<evidence type="ECO:0000313" key="13">
    <source>
        <dbReference type="Proteomes" id="UP000799421"/>
    </source>
</evidence>
<protein>
    <recommendedName>
        <fullName evidence="9">mRNA export factor GLE1</fullName>
    </recommendedName>
    <alternativeName>
        <fullName evidence="10">Nucleoporin GLE1</fullName>
    </alternativeName>
</protein>
<evidence type="ECO:0000256" key="2">
    <source>
        <dbReference type="ARBA" id="ARBA00011056"/>
    </source>
</evidence>
<dbReference type="GO" id="GO:0005543">
    <property type="term" value="F:phospholipid binding"/>
    <property type="evidence" value="ECO:0007669"/>
    <property type="project" value="TreeGrafter"/>
</dbReference>
<accession>A0A6A7BYD7</accession>
<dbReference type="InterPro" id="IPR038506">
    <property type="entry name" value="GLE1-like_sf"/>
</dbReference>
<keyword evidence="5" id="KW-0653">Protein transport</keyword>
<feature type="compositionally biased region" description="Low complexity" evidence="11">
    <location>
        <begin position="173"/>
        <end position="184"/>
    </location>
</feature>
<comment type="subcellular location">
    <subcellularLocation>
        <location evidence="1">Nucleus</location>
        <location evidence="1">Nuclear pore complex</location>
    </subcellularLocation>
</comment>
<evidence type="ECO:0000256" key="10">
    <source>
        <dbReference type="ARBA" id="ARBA00029983"/>
    </source>
</evidence>
<evidence type="ECO:0000256" key="7">
    <source>
        <dbReference type="ARBA" id="ARBA00023132"/>
    </source>
</evidence>
<feature type="compositionally biased region" description="Basic and acidic residues" evidence="11">
    <location>
        <begin position="100"/>
        <end position="141"/>
    </location>
</feature>
<evidence type="ECO:0000256" key="11">
    <source>
        <dbReference type="SAM" id="MobiDB-lite"/>
    </source>
</evidence>
<keyword evidence="4" id="KW-0509">mRNA transport</keyword>
<dbReference type="PANTHER" id="PTHR12960">
    <property type="entry name" value="GLE-1-RELATED"/>
    <property type="match status" value="1"/>
</dbReference>
<keyword evidence="6" id="KW-0811">Translocation</keyword>
<reference evidence="12" key="1">
    <citation type="journal article" date="2020" name="Stud. Mycol.">
        <title>101 Dothideomycetes genomes: a test case for predicting lifestyles and emergence of pathogens.</title>
        <authorList>
            <person name="Haridas S."/>
            <person name="Albert R."/>
            <person name="Binder M."/>
            <person name="Bloem J."/>
            <person name="Labutti K."/>
            <person name="Salamov A."/>
            <person name="Andreopoulos B."/>
            <person name="Baker S."/>
            <person name="Barry K."/>
            <person name="Bills G."/>
            <person name="Bluhm B."/>
            <person name="Cannon C."/>
            <person name="Castanera R."/>
            <person name="Culley D."/>
            <person name="Daum C."/>
            <person name="Ezra D."/>
            <person name="Gonzalez J."/>
            <person name="Henrissat B."/>
            <person name="Kuo A."/>
            <person name="Liang C."/>
            <person name="Lipzen A."/>
            <person name="Lutzoni F."/>
            <person name="Magnuson J."/>
            <person name="Mondo S."/>
            <person name="Nolan M."/>
            <person name="Ohm R."/>
            <person name="Pangilinan J."/>
            <person name="Park H.-J."/>
            <person name="Ramirez L."/>
            <person name="Alfaro M."/>
            <person name="Sun H."/>
            <person name="Tritt A."/>
            <person name="Yoshinaga Y."/>
            <person name="Zwiers L.-H."/>
            <person name="Turgeon B."/>
            <person name="Goodwin S."/>
            <person name="Spatafora J."/>
            <person name="Crous P."/>
            <person name="Grigoriev I."/>
        </authorList>
    </citation>
    <scope>NUCLEOTIDE SEQUENCE</scope>
    <source>
        <strain evidence="12">CBS 480.64</strain>
    </source>
</reference>
<gene>
    <name evidence="12" type="ORF">K470DRAFT_258721</name>
</gene>
<feature type="region of interest" description="Disordered" evidence="11">
    <location>
        <begin position="1"/>
        <end position="30"/>
    </location>
</feature>
<evidence type="ECO:0000256" key="6">
    <source>
        <dbReference type="ARBA" id="ARBA00023010"/>
    </source>
</evidence>
<dbReference type="InterPro" id="IPR012476">
    <property type="entry name" value="GLE1"/>
</dbReference>
<evidence type="ECO:0000256" key="8">
    <source>
        <dbReference type="ARBA" id="ARBA00023242"/>
    </source>
</evidence>
<evidence type="ECO:0000256" key="9">
    <source>
        <dbReference type="ARBA" id="ARBA00026227"/>
    </source>
</evidence>
<dbReference type="PANTHER" id="PTHR12960:SF0">
    <property type="entry name" value="MRNA EXPORT FACTOR GLE1"/>
    <property type="match status" value="1"/>
</dbReference>
<name>A0A6A7BYD7_9PEZI</name>
<keyword evidence="13" id="KW-1185">Reference proteome</keyword>
<dbReference type="Gene3D" id="1.25.40.510">
    <property type="entry name" value="GLE1-like"/>
    <property type="match status" value="1"/>
</dbReference>
<sequence length="532" mass="60138">MQVLSGSSSSGAPPNKISSSSSASHPVNSDGTTQLIVKDLELLYTNGESTFRRNLDARTEAQRVVHNNAIQNAWHHHEAVRSSAQHVRELTELQEARQRLAREKEEERKRDDEKRRLDEEARERREEFERRRAQEKSEMEALRQMQREQSNSLEPQRPQLQQGSGPAPPSNSPQPVNSQPSAPSGVATSDSAPQNPLVCSLAELERVHNRYLELWKQLKMMRREVCQRAKQNNQWDQLAEWRRSFRRAIGQLNKAVPKENTKRLSEMRKVLNEAAAVPQPSLDISKYLVFSHHRPAKDLTGLNTDYPEMLFFLLNCISKFAIAQLLSEASSDSATGEPIGILLCNIFSVPEYQWQGESVIDIVWAKFHAVCPALFGIWGREATRQGRDRIGWWVVDRNDPEAAARVSSETHYQRMAGLGVGFASITLRDFSKSRNRNPAPNTLWWEAVARIVNLKKGEAQTTHYVLLKAMIDEHLPRVLGIFGGAGLVALRNAIIEFPKKGPMSKDGKTPVPAVMAVEGLRLMLRQKYGVTL</sequence>
<evidence type="ECO:0000256" key="3">
    <source>
        <dbReference type="ARBA" id="ARBA00022448"/>
    </source>
</evidence>
<organism evidence="12 13">
    <name type="scientific">Piedraia hortae CBS 480.64</name>
    <dbReference type="NCBI Taxonomy" id="1314780"/>
    <lineage>
        <taxon>Eukaryota</taxon>
        <taxon>Fungi</taxon>
        <taxon>Dikarya</taxon>
        <taxon>Ascomycota</taxon>
        <taxon>Pezizomycotina</taxon>
        <taxon>Dothideomycetes</taxon>
        <taxon>Dothideomycetidae</taxon>
        <taxon>Capnodiales</taxon>
        <taxon>Piedraiaceae</taxon>
        <taxon>Piedraia</taxon>
    </lineage>
</organism>
<dbReference type="Pfam" id="PF07817">
    <property type="entry name" value="GLE1"/>
    <property type="match status" value="1"/>
</dbReference>
<feature type="region of interest" description="Disordered" evidence="11">
    <location>
        <begin position="100"/>
        <end position="193"/>
    </location>
</feature>
<keyword evidence="3" id="KW-0813">Transport</keyword>
<keyword evidence="7" id="KW-0906">Nuclear pore complex</keyword>
<dbReference type="OrthoDB" id="420884at2759"/>
<comment type="similarity">
    <text evidence="2">Belongs to the GLE1 family.</text>
</comment>
<feature type="compositionally biased region" description="Polar residues" evidence="11">
    <location>
        <begin position="147"/>
        <end position="160"/>
    </location>
</feature>
<evidence type="ECO:0000313" key="12">
    <source>
        <dbReference type="EMBL" id="KAF2859538.1"/>
    </source>
</evidence>